<sequence>ILLEHLCLAKNFMTEVRRRRSIPARIPRSTRISIEGEQSPGRPNQFNTRSIINFWVEPRAVETLGGENEARHLGATIQKQIDYKRLDIRHGPLQRCPTQLILSINLHKLTIVVADL</sequence>
<dbReference type="AlphaFoldDB" id="A0A6H5I0N7"/>
<organism evidence="1 2">
    <name type="scientific">Trichogramma brassicae</name>
    <dbReference type="NCBI Taxonomy" id="86971"/>
    <lineage>
        <taxon>Eukaryota</taxon>
        <taxon>Metazoa</taxon>
        <taxon>Ecdysozoa</taxon>
        <taxon>Arthropoda</taxon>
        <taxon>Hexapoda</taxon>
        <taxon>Insecta</taxon>
        <taxon>Pterygota</taxon>
        <taxon>Neoptera</taxon>
        <taxon>Endopterygota</taxon>
        <taxon>Hymenoptera</taxon>
        <taxon>Apocrita</taxon>
        <taxon>Proctotrupomorpha</taxon>
        <taxon>Chalcidoidea</taxon>
        <taxon>Trichogrammatidae</taxon>
        <taxon>Trichogramma</taxon>
    </lineage>
</organism>
<protein>
    <submittedName>
        <fullName evidence="1">Uncharacterized protein</fullName>
    </submittedName>
</protein>
<accession>A0A6H5I0N7</accession>
<evidence type="ECO:0000313" key="1">
    <source>
        <dbReference type="EMBL" id="CAB0029758.1"/>
    </source>
</evidence>
<gene>
    <name evidence="1" type="ORF">TBRA_LOCUS1784</name>
</gene>
<name>A0A6H5I0N7_9HYME</name>
<dbReference type="Proteomes" id="UP000479190">
    <property type="component" value="Unassembled WGS sequence"/>
</dbReference>
<dbReference type="EMBL" id="CADCXV010000340">
    <property type="protein sequence ID" value="CAB0029758.1"/>
    <property type="molecule type" value="Genomic_DNA"/>
</dbReference>
<proteinExistence type="predicted"/>
<keyword evidence="2" id="KW-1185">Reference proteome</keyword>
<reference evidence="1 2" key="1">
    <citation type="submission" date="2020-02" db="EMBL/GenBank/DDBJ databases">
        <authorList>
            <person name="Ferguson B K."/>
        </authorList>
    </citation>
    <scope>NUCLEOTIDE SEQUENCE [LARGE SCALE GENOMIC DNA]</scope>
</reference>
<feature type="non-terminal residue" evidence="1">
    <location>
        <position position="1"/>
    </location>
</feature>
<evidence type="ECO:0000313" key="2">
    <source>
        <dbReference type="Proteomes" id="UP000479190"/>
    </source>
</evidence>